<protein>
    <recommendedName>
        <fullName evidence="1">Carbohydrate kinase PfkB domain-containing protein</fullName>
    </recommendedName>
</protein>
<dbReference type="PANTHER" id="PTHR42774">
    <property type="entry name" value="PHOSPHOTRANSFERASE SYSTEM TRANSPORT PROTEIN"/>
    <property type="match status" value="1"/>
</dbReference>
<evidence type="ECO:0000259" key="1">
    <source>
        <dbReference type="Pfam" id="PF00294"/>
    </source>
</evidence>
<dbReference type="EMBL" id="CP015519">
    <property type="protein sequence ID" value="APG29029.1"/>
    <property type="molecule type" value="Genomic_DNA"/>
</dbReference>
<dbReference type="Pfam" id="PF00294">
    <property type="entry name" value="PfkB"/>
    <property type="match status" value="1"/>
</dbReference>
<dbReference type="KEGG" id="pef:A7E78_05175"/>
<dbReference type="SUPFAM" id="SSF53613">
    <property type="entry name" value="Ribokinase-like"/>
    <property type="match status" value="1"/>
</dbReference>
<proteinExistence type="predicted"/>
<name>A0A1L3GSY2_9BACT</name>
<accession>A0A1L3GSY2</accession>
<feature type="domain" description="Carbohydrate kinase PfkB" evidence="1">
    <location>
        <begin position="33"/>
        <end position="286"/>
    </location>
</feature>
<dbReference type="Proteomes" id="UP000182517">
    <property type="component" value="Chromosome"/>
</dbReference>
<gene>
    <name evidence="2" type="ORF">A7E78_05175</name>
</gene>
<dbReference type="InterPro" id="IPR029056">
    <property type="entry name" value="Ribokinase-like"/>
</dbReference>
<keyword evidence="3" id="KW-1185">Reference proteome</keyword>
<evidence type="ECO:0000313" key="2">
    <source>
        <dbReference type="EMBL" id="APG29029.1"/>
    </source>
</evidence>
<evidence type="ECO:0000313" key="3">
    <source>
        <dbReference type="Proteomes" id="UP000182517"/>
    </source>
</evidence>
<dbReference type="InterPro" id="IPR052562">
    <property type="entry name" value="Ketohexokinase-related"/>
</dbReference>
<dbReference type="PANTHER" id="PTHR42774:SF3">
    <property type="entry name" value="KETOHEXOKINASE"/>
    <property type="match status" value="1"/>
</dbReference>
<dbReference type="GO" id="GO:0003824">
    <property type="term" value="F:catalytic activity"/>
    <property type="evidence" value="ECO:0007669"/>
    <property type="project" value="UniProtKB-ARBA"/>
</dbReference>
<dbReference type="AlphaFoldDB" id="A0A1L3GSY2"/>
<organism evidence="2 3">
    <name type="scientific">Syntrophotalea acetylenivorans</name>
    <dbReference type="NCBI Taxonomy" id="1842532"/>
    <lineage>
        <taxon>Bacteria</taxon>
        <taxon>Pseudomonadati</taxon>
        <taxon>Thermodesulfobacteriota</taxon>
        <taxon>Desulfuromonadia</taxon>
        <taxon>Desulfuromonadales</taxon>
        <taxon>Syntrophotaleaceae</taxon>
        <taxon>Syntrophotalea</taxon>
    </lineage>
</organism>
<dbReference type="InterPro" id="IPR011611">
    <property type="entry name" value="PfkB_dom"/>
</dbReference>
<reference evidence="2 3" key="1">
    <citation type="journal article" date="2017" name="Genome Announc.">
        <title>Complete Genome Sequences of Two Acetylene-Fermenting Pelobacter acetylenicus Strains.</title>
        <authorList>
            <person name="Sutton J.M."/>
            <person name="Baesman S.M."/>
            <person name="Fierst J.L."/>
            <person name="Poret-Peterson A.T."/>
            <person name="Oremland R.S."/>
            <person name="Dunlap D.S."/>
            <person name="Akob D.M."/>
        </authorList>
    </citation>
    <scope>NUCLEOTIDE SEQUENCE [LARGE SCALE GENOMIC DNA]</scope>
    <source>
        <strain evidence="2 3">SFB93</strain>
    </source>
</reference>
<sequence>MVVGLGQCSLDILGSLGQYPPVDSKCDLDKVLIQGGGPVATALVTLARLGVPGVFLGCVGDDDFGRRIARGLEREKVDCRHLLVESGASSQFSFVAVEQDGGRRTIFCHRGSCRPLIEDDLPAEMICSSRLLHLDGSHPAAALAAARLARANGVITVLDGGSWRPGIEELLPLIDHLVVSGRFAEHWVPGRPVQEILPVLLGFGCQAATVTNGEAGSHTQSRDGESFHLPAFSVKSVDTTGCGDVFHGGYLFGLLQNWSLLRTVRFSAACAAIKSTALGGRTAIPTLLAVEDFLSR</sequence>
<dbReference type="Gene3D" id="3.40.1190.20">
    <property type="match status" value="1"/>
</dbReference>
<dbReference type="STRING" id="1842532.A7E78_05175"/>